<dbReference type="AlphaFoldDB" id="A0A4Y8WZ96"/>
<evidence type="ECO:0000313" key="2">
    <source>
        <dbReference type="Proteomes" id="UP000560081"/>
    </source>
</evidence>
<name>A0A4Y8WZ96_9MICC</name>
<sequence>MSTTRMSSGLAFTPEKDLAMFEDMARRGQRLAGFSLAAHGWRFEDAEPEDVIFDMAYETDPDDDYLDLFRAAGWTPVLTYGHIHFFKAVPGTAPVHTGTESRLEEALDNRSLFLRYTAVTLAAVLLVVLVMTAVDWPRAAMMAAATLSAVALVYTSFPLVGYHRQVQRLRRMSAVS</sequence>
<dbReference type="RefSeq" id="WP_135030394.1">
    <property type="nucleotide sequence ID" value="NZ_BMLA01000010.1"/>
</dbReference>
<dbReference type="Proteomes" id="UP000560081">
    <property type="component" value="Unassembled WGS sequence"/>
</dbReference>
<protein>
    <submittedName>
        <fullName evidence="1">Uncharacterized protein</fullName>
    </submittedName>
</protein>
<comment type="caution">
    <text evidence="1">The sequence shown here is derived from an EMBL/GenBank/DDBJ whole genome shotgun (WGS) entry which is preliminary data.</text>
</comment>
<keyword evidence="2" id="KW-1185">Reference proteome</keyword>
<organism evidence="1 2">
    <name type="scientific">Micrococcus flavus</name>
    <dbReference type="NCBI Taxonomy" id="384602"/>
    <lineage>
        <taxon>Bacteria</taxon>
        <taxon>Bacillati</taxon>
        <taxon>Actinomycetota</taxon>
        <taxon>Actinomycetes</taxon>
        <taxon>Micrococcales</taxon>
        <taxon>Micrococcaceae</taxon>
        <taxon>Micrococcus</taxon>
    </lineage>
</organism>
<dbReference type="EMBL" id="JACHMC010000001">
    <property type="protein sequence ID" value="MBB4881775.1"/>
    <property type="molecule type" value="Genomic_DNA"/>
</dbReference>
<dbReference type="InterPro" id="IPR021359">
    <property type="entry name" value="DUF2812"/>
</dbReference>
<dbReference type="OrthoDB" id="4964047at2"/>
<gene>
    <name evidence="1" type="ORF">BJ976_000126</name>
</gene>
<evidence type="ECO:0000313" key="1">
    <source>
        <dbReference type="EMBL" id="MBB4881775.1"/>
    </source>
</evidence>
<accession>A0A4Y8WZ96</accession>
<dbReference type="Pfam" id="PF11193">
    <property type="entry name" value="DUF2812"/>
    <property type="match status" value="1"/>
</dbReference>
<proteinExistence type="predicted"/>
<reference evidence="1 2" key="1">
    <citation type="submission" date="2020-08" db="EMBL/GenBank/DDBJ databases">
        <title>Sequencing the genomes of 1000 actinobacteria strains.</title>
        <authorList>
            <person name="Klenk H.-P."/>
        </authorList>
    </citation>
    <scope>NUCLEOTIDE SEQUENCE [LARGE SCALE GENOMIC DNA]</scope>
    <source>
        <strain evidence="1 2">DSM 19079</strain>
    </source>
</reference>